<feature type="compositionally biased region" description="Basic and acidic residues" evidence="9">
    <location>
        <begin position="872"/>
        <end position="881"/>
    </location>
</feature>
<dbReference type="GO" id="GO:0038039">
    <property type="term" value="C:G protein-coupled receptor heterodimeric complex"/>
    <property type="evidence" value="ECO:0007669"/>
    <property type="project" value="TreeGrafter"/>
</dbReference>
<evidence type="ECO:0000256" key="6">
    <source>
        <dbReference type="ARBA" id="ARBA00023170"/>
    </source>
</evidence>
<gene>
    <name evidence="13" type="ORF">BpHYR1_015779</name>
</gene>
<evidence type="ECO:0000256" key="9">
    <source>
        <dbReference type="SAM" id="MobiDB-lite"/>
    </source>
</evidence>
<keyword evidence="4" id="KW-0297">G-protein coupled receptor</keyword>
<keyword evidence="6 13" id="KW-0675">Receptor</keyword>
<name>A0A3M7T3H7_BRAPC</name>
<feature type="transmembrane region" description="Helical" evidence="10">
    <location>
        <begin position="663"/>
        <end position="684"/>
    </location>
</feature>
<dbReference type="AlphaFoldDB" id="A0A3M7T3H7"/>
<accession>A0A3M7T3H7</accession>
<proteinExistence type="predicted"/>
<feature type="transmembrane region" description="Helical" evidence="10">
    <location>
        <begin position="704"/>
        <end position="721"/>
    </location>
</feature>
<keyword evidence="8" id="KW-0807">Transducer</keyword>
<feature type="transmembrane region" description="Helical" evidence="10">
    <location>
        <begin position="493"/>
        <end position="518"/>
    </location>
</feature>
<feature type="transmembrane region" description="Helical" evidence="10">
    <location>
        <begin position="608"/>
        <end position="629"/>
    </location>
</feature>
<evidence type="ECO:0000256" key="4">
    <source>
        <dbReference type="ARBA" id="ARBA00023040"/>
    </source>
</evidence>
<dbReference type="EMBL" id="REGN01000347">
    <property type="protein sequence ID" value="RNA42584.1"/>
    <property type="molecule type" value="Genomic_DNA"/>
</dbReference>
<dbReference type="PRINTS" id="PR00248">
    <property type="entry name" value="GPCRMGR"/>
</dbReference>
<comment type="subcellular location">
    <subcellularLocation>
        <location evidence="1">Membrane</location>
        <topology evidence="1">Multi-pass membrane protein</topology>
    </subcellularLocation>
</comment>
<feature type="transmembrane region" description="Helical" evidence="10">
    <location>
        <begin position="727"/>
        <end position="748"/>
    </location>
</feature>
<dbReference type="Proteomes" id="UP000276133">
    <property type="component" value="Unassembled WGS sequence"/>
</dbReference>
<dbReference type="InterPro" id="IPR001828">
    <property type="entry name" value="ANF_lig-bd_rcpt"/>
</dbReference>
<dbReference type="SUPFAM" id="SSF53822">
    <property type="entry name" value="Periplasmic binding protein-like I"/>
    <property type="match status" value="1"/>
</dbReference>
<feature type="transmembrane region" description="Helical" evidence="10">
    <location>
        <begin position="568"/>
        <end position="587"/>
    </location>
</feature>
<evidence type="ECO:0000256" key="1">
    <source>
        <dbReference type="ARBA" id="ARBA00004141"/>
    </source>
</evidence>
<dbReference type="Pfam" id="PF01094">
    <property type="entry name" value="ANF_receptor"/>
    <property type="match status" value="1"/>
</dbReference>
<feature type="domain" description="G-protein coupled receptors family 3 profile" evidence="12">
    <location>
        <begin position="493"/>
        <end position="758"/>
    </location>
</feature>
<dbReference type="GO" id="GO:0004965">
    <property type="term" value="F:G protein-coupled GABA receptor activity"/>
    <property type="evidence" value="ECO:0007669"/>
    <property type="project" value="InterPro"/>
</dbReference>
<feature type="chain" id="PRO_5017958609" evidence="11">
    <location>
        <begin position="27"/>
        <end position="943"/>
    </location>
</feature>
<dbReference type="GO" id="GO:0007214">
    <property type="term" value="P:gamma-aminobutyric acid signaling pathway"/>
    <property type="evidence" value="ECO:0007669"/>
    <property type="project" value="TreeGrafter"/>
</dbReference>
<dbReference type="InterPro" id="IPR017978">
    <property type="entry name" value="GPCR_3_C"/>
</dbReference>
<dbReference type="PRINTS" id="PR01177">
    <property type="entry name" value="GABAB1RECPTR"/>
</dbReference>
<sequence length="943" mass="109191">MKSVPFCYQCGLLLFSYCCLIKSGQAHIVYKVGNLFPESDYHSFNSNQTSSISESSISRAINFAGNALNELFLNVQNCHFDLKPSNTKCDVSYGTNSFFELIKDFKRTLLVFIGSCDSTIKPIAESVQFFNLTLLSYTETDPTFFDQAKYNGFYSMVPGEEQHNLMRLHLIKTYNWTRVGTIFLAKAKYNLAHNSLIRDMDKSISVVTRSIMENQTKGHYESILNDFIQNDIKILIGIFDPATSIKLFCQVYKYRMYGTNYQWIILGSYEKENIMGSYKNDSECSYEELLVALNGTLFTKIVEYSYEFVLNNTHKKKNFLVDIIDREYDLIVGSYMSKYLEKKEKIDYKKNKCPNPYFHGYAFDGLLTIFKVFNHLLEAKKLDCGTQDFVRSTNWFQDLNQAIDMIEFKGVTGLVSFKNAKRIGQIKLEQFIVRKKYVSENDIVYELKELLIMVHDQNKNKFIEINKIMWHGKNPPKDQTIKVNILHKIPKSMLIIAAILASSGIVLAICFLVFNVKFRNHRFIKMSSPNLNNLIIFGSFMSYTSIFFLNEHEALLKIFFKYICVIKVWLLTIGFTLAFGAMFSKTYRVHAILTNSKFSKKVIKDYKLFGLVIFLLIIEVLLLLVWQIIDPLHLVNKPSDVTRDGEKMVFVETRVCESNHMKIWLAGLFSYKSLLILFGCFFAYETRHVTISALNDSKYIGISVYNILIMCTAGSVISFIVHDRNSAYILITLFIFSCTTITLSLVFIPKIIEVRKDPIGKKKQRPKVFRKTADCRQRSMKYINTEELDAKINQLVQDNRAKEAMLEQIDGKIELLLTEANNMGLEWVQKCIKIINNDDAELKKLIEKLNNQIENEPREKRPSLTKFKRKTSRDNDTKDDVSVNNIQNLSIETKKGQNNGIESIKKLDDNRESNQIYNPPLHFVDFTKSCDQDDIVYSFKFDI</sequence>
<dbReference type="PANTHER" id="PTHR10519">
    <property type="entry name" value="GABA-B RECEPTOR"/>
    <property type="match status" value="1"/>
</dbReference>
<dbReference type="STRING" id="10195.A0A3M7T3H7"/>
<feature type="signal peptide" evidence="11">
    <location>
        <begin position="1"/>
        <end position="26"/>
    </location>
</feature>
<evidence type="ECO:0000256" key="11">
    <source>
        <dbReference type="SAM" id="SignalP"/>
    </source>
</evidence>
<organism evidence="13 14">
    <name type="scientific">Brachionus plicatilis</name>
    <name type="common">Marine rotifer</name>
    <name type="synonym">Brachionus muelleri</name>
    <dbReference type="NCBI Taxonomy" id="10195"/>
    <lineage>
        <taxon>Eukaryota</taxon>
        <taxon>Metazoa</taxon>
        <taxon>Spiralia</taxon>
        <taxon>Gnathifera</taxon>
        <taxon>Rotifera</taxon>
        <taxon>Eurotatoria</taxon>
        <taxon>Monogononta</taxon>
        <taxon>Pseudotrocha</taxon>
        <taxon>Ploima</taxon>
        <taxon>Brachionidae</taxon>
        <taxon>Brachionus</taxon>
    </lineage>
</organism>
<dbReference type="OrthoDB" id="2150267at2759"/>
<dbReference type="PANTHER" id="PTHR10519:SF74">
    <property type="entry name" value="GAMMA-AMINOBUTYRIC ACID TYPE B RECEPTOR SUBUNIT 2"/>
    <property type="match status" value="1"/>
</dbReference>
<evidence type="ECO:0000259" key="12">
    <source>
        <dbReference type="PROSITE" id="PS50259"/>
    </source>
</evidence>
<evidence type="ECO:0000313" key="14">
    <source>
        <dbReference type="Proteomes" id="UP000276133"/>
    </source>
</evidence>
<evidence type="ECO:0000256" key="5">
    <source>
        <dbReference type="ARBA" id="ARBA00023136"/>
    </source>
</evidence>
<reference evidence="13 14" key="1">
    <citation type="journal article" date="2018" name="Sci. Rep.">
        <title>Genomic signatures of local adaptation to the degree of environmental predictability in rotifers.</title>
        <authorList>
            <person name="Franch-Gras L."/>
            <person name="Hahn C."/>
            <person name="Garcia-Roger E.M."/>
            <person name="Carmona M.J."/>
            <person name="Serra M."/>
            <person name="Gomez A."/>
        </authorList>
    </citation>
    <scope>NUCLEOTIDE SEQUENCE [LARGE SCALE GENOMIC DNA]</scope>
    <source>
        <strain evidence="13">HYR1</strain>
    </source>
</reference>
<keyword evidence="3 10" id="KW-1133">Transmembrane helix</keyword>
<dbReference type="InterPro" id="IPR000337">
    <property type="entry name" value="GPCR_3"/>
</dbReference>
<evidence type="ECO:0000256" key="8">
    <source>
        <dbReference type="ARBA" id="ARBA00023224"/>
    </source>
</evidence>
<evidence type="ECO:0000256" key="7">
    <source>
        <dbReference type="ARBA" id="ARBA00023180"/>
    </source>
</evidence>
<keyword evidence="14" id="KW-1185">Reference proteome</keyword>
<dbReference type="Pfam" id="PF00003">
    <property type="entry name" value="7tm_3"/>
    <property type="match status" value="1"/>
</dbReference>
<comment type="caution">
    <text evidence="13">The sequence shown here is derived from an EMBL/GenBank/DDBJ whole genome shotgun (WGS) entry which is preliminary data.</text>
</comment>
<feature type="region of interest" description="Disordered" evidence="9">
    <location>
        <begin position="856"/>
        <end position="881"/>
    </location>
</feature>
<keyword evidence="5 10" id="KW-0472">Membrane</keyword>
<dbReference type="PROSITE" id="PS50259">
    <property type="entry name" value="G_PROTEIN_RECEP_F3_4"/>
    <property type="match status" value="1"/>
</dbReference>
<keyword evidence="2 10" id="KW-0812">Transmembrane</keyword>
<evidence type="ECO:0000256" key="3">
    <source>
        <dbReference type="ARBA" id="ARBA00022989"/>
    </source>
</evidence>
<feature type="transmembrane region" description="Helical" evidence="10">
    <location>
        <begin position="530"/>
        <end position="548"/>
    </location>
</feature>
<keyword evidence="7" id="KW-0325">Glycoprotein</keyword>
<dbReference type="PRINTS" id="PR01176">
    <property type="entry name" value="GABABRECEPTR"/>
</dbReference>
<evidence type="ECO:0000256" key="10">
    <source>
        <dbReference type="SAM" id="Phobius"/>
    </source>
</evidence>
<dbReference type="InterPro" id="IPR002455">
    <property type="entry name" value="GPCR3_GABA-B"/>
</dbReference>
<protein>
    <submittedName>
        <fullName evidence="13">Gamma-aminobutyric acid type B receptor subunit 2</fullName>
    </submittedName>
</protein>
<evidence type="ECO:0000313" key="13">
    <source>
        <dbReference type="EMBL" id="RNA42584.1"/>
    </source>
</evidence>
<evidence type="ECO:0000256" key="2">
    <source>
        <dbReference type="ARBA" id="ARBA00022692"/>
    </source>
</evidence>
<dbReference type="Gene3D" id="3.40.50.2300">
    <property type="match status" value="2"/>
</dbReference>
<keyword evidence="11" id="KW-0732">Signal</keyword>
<dbReference type="InterPro" id="IPR028082">
    <property type="entry name" value="Peripla_BP_I"/>
</dbReference>